<evidence type="ECO:0000256" key="1">
    <source>
        <dbReference type="SAM" id="Phobius"/>
    </source>
</evidence>
<feature type="transmembrane region" description="Helical" evidence="1">
    <location>
        <begin position="43"/>
        <end position="65"/>
    </location>
</feature>
<reference evidence="3" key="2">
    <citation type="submission" date="2015-01" db="EMBL/GenBank/DDBJ databases">
        <title>Evolutionary Origins and Diversification of the Mycorrhizal Mutualists.</title>
        <authorList>
            <consortium name="DOE Joint Genome Institute"/>
            <consortium name="Mycorrhizal Genomics Consortium"/>
            <person name="Kohler A."/>
            <person name="Kuo A."/>
            <person name="Nagy L.G."/>
            <person name="Floudas D."/>
            <person name="Copeland A."/>
            <person name="Barry K.W."/>
            <person name="Cichocki N."/>
            <person name="Veneault-Fourrey C."/>
            <person name="LaButti K."/>
            <person name="Lindquist E.A."/>
            <person name="Lipzen A."/>
            <person name="Lundell T."/>
            <person name="Morin E."/>
            <person name="Murat C."/>
            <person name="Riley R."/>
            <person name="Ohm R."/>
            <person name="Sun H."/>
            <person name="Tunlid A."/>
            <person name="Henrissat B."/>
            <person name="Grigoriev I.V."/>
            <person name="Hibbett D.S."/>
            <person name="Martin F."/>
        </authorList>
    </citation>
    <scope>NUCLEOTIDE SEQUENCE [LARGE SCALE GENOMIC DNA]</scope>
    <source>
        <strain evidence="3">LaAM-08-1</strain>
    </source>
</reference>
<dbReference type="HOGENOM" id="CLU_2050050_0_0_1"/>
<keyword evidence="1" id="KW-0472">Membrane</keyword>
<sequence>MKGVYVDRSSVGAITDDVVVSIDGANALGRGWRDWPESSQSRYLVVFISLLNFIVWWCGGAVVILKYIERRMHSSYTEQYDQFHSLPLHNKFACIFSNSRLEYKVIYLRNKLESSYSRLS</sequence>
<keyword evidence="1" id="KW-1133">Transmembrane helix</keyword>
<evidence type="ECO:0000313" key="2">
    <source>
        <dbReference type="EMBL" id="KIK01038.1"/>
    </source>
</evidence>
<name>A0A0C9XZ38_9AGAR</name>
<dbReference type="Proteomes" id="UP000054477">
    <property type="component" value="Unassembled WGS sequence"/>
</dbReference>
<evidence type="ECO:0000313" key="3">
    <source>
        <dbReference type="Proteomes" id="UP000054477"/>
    </source>
</evidence>
<protein>
    <submittedName>
        <fullName evidence="2">Uncharacterized protein</fullName>
    </submittedName>
</protein>
<keyword evidence="1" id="KW-0812">Transmembrane</keyword>
<proteinExistence type="predicted"/>
<keyword evidence="3" id="KW-1185">Reference proteome</keyword>
<gene>
    <name evidence="2" type="ORF">K443DRAFT_580986</name>
</gene>
<reference evidence="2 3" key="1">
    <citation type="submission" date="2014-04" db="EMBL/GenBank/DDBJ databases">
        <authorList>
            <consortium name="DOE Joint Genome Institute"/>
            <person name="Kuo A."/>
            <person name="Kohler A."/>
            <person name="Nagy L.G."/>
            <person name="Floudas D."/>
            <person name="Copeland A."/>
            <person name="Barry K.W."/>
            <person name="Cichocki N."/>
            <person name="Veneault-Fourrey C."/>
            <person name="LaButti K."/>
            <person name="Lindquist E.A."/>
            <person name="Lipzen A."/>
            <person name="Lundell T."/>
            <person name="Morin E."/>
            <person name="Murat C."/>
            <person name="Sun H."/>
            <person name="Tunlid A."/>
            <person name="Henrissat B."/>
            <person name="Grigoriev I.V."/>
            <person name="Hibbett D.S."/>
            <person name="Martin F."/>
            <person name="Nordberg H.P."/>
            <person name="Cantor M.N."/>
            <person name="Hua S.X."/>
        </authorList>
    </citation>
    <scope>NUCLEOTIDE SEQUENCE [LARGE SCALE GENOMIC DNA]</scope>
    <source>
        <strain evidence="2 3">LaAM-08-1</strain>
    </source>
</reference>
<accession>A0A0C9XZ38</accession>
<dbReference type="AlphaFoldDB" id="A0A0C9XZ38"/>
<organism evidence="2 3">
    <name type="scientific">Laccaria amethystina LaAM-08-1</name>
    <dbReference type="NCBI Taxonomy" id="1095629"/>
    <lineage>
        <taxon>Eukaryota</taxon>
        <taxon>Fungi</taxon>
        <taxon>Dikarya</taxon>
        <taxon>Basidiomycota</taxon>
        <taxon>Agaricomycotina</taxon>
        <taxon>Agaricomycetes</taxon>
        <taxon>Agaricomycetidae</taxon>
        <taxon>Agaricales</taxon>
        <taxon>Agaricineae</taxon>
        <taxon>Hydnangiaceae</taxon>
        <taxon>Laccaria</taxon>
    </lineage>
</organism>
<dbReference type="EMBL" id="KN838613">
    <property type="protein sequence ID" value="KIK01038.1"/>
    <property type="molecule type" value="Genomic_DNA"/>
</dbReference>